<sequence length="92" mass="10198">MIYVNQKAVQDIIDFAENALENPNVVLNINPRVNTHNSAKWVIAKLKSIQVQMKALSEITNSEITYPLTEGTISNITMIKELLSGKANEGDV</sequence>
<gene>
    <name evidence="1" type="ORF">Henu6_gp83</name>
</gene>
<evidence type="ECO:0000313" key="2">
    <source>
        <dbReference type="Proteomes" id="UP000289169"/>
    </source>
</evidence>
<reference evidence="1 2" key="1">
    <citation type="submission" date="2018-11" db="EMBL/GenBank/DDBJ databases">
        <authorList>
            <person name="Teng T."/>
        </authorList>
    </citation>
    <scope>NUCLEOTIDE SEQUENCE [LARGE SCALE GENOMIC DNA]</scope>
</reference>
<evidence type="ECO:0000313" key="1">
    <source>
        <dbReference type="EMBL" id="QAU04066.1"/>
    </source>
</evidence>
<protein>
    <submittedName>
        <fullName evidence="1">Uncharacterized protein</fullName>
    </submittedName>
</protein>
<name>A0A410T616_9CAUD</name>
<dbReference type="Proteomes" id="UP000289169">
    <property type="component" value="Segment"/>
</dbReference>
<organism evidence="1 2">
    <name type="scientific">Acinetobacter phage Henu6</name>
    <dbReference type="NCBI Taxonomy" id="2500136"/>
    <lineage>
        <taxon>Viruses</taxon>
        <taxon>Duplodnaviria</taxon>
        <taxon>Heunggongvirae</taxon>
        <taxon>Uroviricota</taxon>
        <taxon>Caudoviricetes</taxon>
        <taxon>Pantevenvirales</taxon>
        <taxon>Straboviridae</taxon>
        <taxon>Twarogvirinae</taxon>
        <taxon>Zedzedvirus</taxon>
        <taxon>Zedzedvirus zz1</taxon>
    </lineage>
</organism>
<accession>A0A410T616</accession>
<dbReference type="EMBL" id="MK240351">
    <property type="protein sequence ID" value="QAU04066.1"/>
    <property type="molecule type" value="Genomic_DNA"/>
</dbReference>
<proteinExistence type="predicted"/>